<gene>
    <name evidence="1" type="ORF">C2E16_11600</name>
</gene>
<evidence type="ECO:0000313" key="2">
    <source>
        <dbReference type="Proteomes" id="UP000237673"/>
    </source>
</evidence>
<sequence>MAATPLPLSLDDINVYLRMKPLQIDPEEFEAAIFALDDADRTEWERKQGETSSPLRWACSFCDRLHIINIIINNRLDDITLARILGQNSH</sequence>
<name>A0ABN5HA81_9GAMM</name>
<proteinExistence type="predicted"/>
<dbReference type="EMBL" id="CP026378">
    <property type="protein sequence ID" value="AUY25485.1"/>
    <property type="molecule type" value="Genomic_DNA"/>
</dbReference>
<reference evidence="1 2" key="1">
    <citation type="submission" date="2018-01" db="EMBL/GenBank/DDBJ databases">
        <title>Complete and assembled Genome of Pantoea calida DSM22759T.</title>
        <authorList>
            <person name="Stevens M.J.A."/>
            <person name="Zurfluh K."/>
            <person name="Stephan R."/>
        </authorList>
    </citation>
    <scope>NUCLEOTIDE SEQUENCE [LARGE SCALE GENOMIC DNA]</scope>
    <source>
        <strain evidence="1 2">DSM 22759</strain>
    </source>
</reference>
<accession>A0ABN5HA81</accession>
<evidence type="ECO:0000313" key="1">
    <source>
        <dbReference type="EMBL" id="AUY25485.1"/>
    </source>
</evidence>
<protein>
    <recommendedName>
        <fullName evidence="3">Ankyrin repeat domain-containing protein</fullName>
    </recommendedName>
</protein>
<organism evidence="1 2">
    <name type="scientific">Mixta calida</name>
    <dbReference type="NCBI Taxonomy" id="665913"/>
    <lineage>
        <taxon>Bacteria</taxon>
        <taxon>Pseudomonadati</taxon>
        <taxon>Pseudomonadota</taxon>
        <taxon>Gammaproteobacteria</taxon>
        <taxon>Enterobacterales</taxon>
        <taxon>Erwiniaceae</taxon>
        <taxon>Mixta</taxon>
    </lineage>
</organism>
<keyword evidence="2" id="KW-1185">Reference proteome</keyword>
<evidence type="ECO:0008006" key="3">
    <source>
        <dbReference type="Google" id="ProtNLM"/>
    </source>
</evidence>
<dbReference type="Proteomes" id="UP000237673">
    <property type="component" value="Chromosome"/>
</dbReference>